<evidence type="ECO:0000313" key="1">
    <source>
        <dbReference type="EMBL" id="CCV65451.1"/>
    </source>
</evidence>
<dbReference type="STRING" id="61635.BN85304300"/>
<sequence>MANLNVMILDYGKNQRKVNYIIKDGKYYAITSGQSNKVASIKEYNEVTLLVDNNPIAAKAQVITDQNEVKALFEAFNEVNNNHFNEFKDIFVAVEFSVQ</sequence>
<dbReference type="InterPro" id="IPR012349">
    <property type="entry name" value="Split_barrel_FMN-bd"/>
</dbReference>
<accession>U4KMT2</accession>
<reference evidence="1 2" key="1">
    <citation type="journal article" date="2013" name="J. Mol. Microbiol. Biotechnol.">
        <title>Analysis of the Complete Genomes of Acholeplasma brassicae , A. palmae and A. laidlawii and Their Comparison to the Obligate Parasites from ' Candidatus Phytoplasma'.</title>
        <authorList>
            <person name="Kube M."/>
            <person name="Siewert C."/>
            <person name="Migdoll A.M."/>
            <person name="Duduk B."/>
            <person name="Holz S."/>
            <person name="Rabus R."/>
            <person name="Seemuller E."/>
            <person name="Mitrovic J."/>
            <person name="Muller I."/>
            <person name="Buttner C."/>
            <person name="Reinhardt R."/>
        </authorList>
    </citation>
    <scope>NUCLEOTIDE SEQUENCE [LARGE SCALE GENOMIC DNA]</scope>
    <source>
        <strain evidence="2">0502</strain>
    </source>
</reference>
<keyword evidence="2" id="KW-1185">Reference proteome</keyword>
<proteinExistence type="predicted"/>
<dbReference type="HOGENOM" id="CLU_2313968_0_0_14"/>
<dbReference type="SUPFAM" id="SSF50475">
    <property type="entry name" value="FMN-binding split barrel"/>
    <property type="match status" value="1"/>
</dbReference>
<protein>
    <submittedName>
        <fullName evidence="1">Uncharacterized protein</fullName>
    </submittedName>
</protein>
<dbReference type="Gene3D" id="2.30.110.10">
    <property type="entry name" value="Electron Transport, Fmn-binding Protein, Chain A"/>
    <property type="match status" value="1"/>
</dbReference>
<dbReference type="EMBL" id="FO681348">
    <property type="protein sequence ID" value="CCV65451.1"/>
    <property type="molecule type" value="Genomic_DNA"/>
</dbReference>
<dbReference type="RefSeq" id="WP_030004310.1">
    <property type="nucleotide sequence ID" value="NC_022549.1"/>
</dbReference>
<organism evidence="1 2">
    <name type="scientific">Acholeplasma brassicae</name>
    <dbReference type="NCBI Taxonomy" id="61635"/>
    <lineage>
        <taxon>Bacteria</taxon>
        <taxon>Bacillati</taxon>
        <taxon>Mycoplasmatota</taxon>
        <taxon>Mollicutes</taxon>
        <taxon>Acholeplasmatales</taxon>
        <taxon>Acholeplasmataceae</taxon>
        <taxon>Acholeplasma</taxon>
    </lineage>
</organism>
<evidence type="ECO:0000313" key="2">
    <source>
        <dbReference type="Proteomes" id="UP000032737"/>
    </source>
</evidence>
<dbReference type="Proteomes" id="UP000032737">
    <property type="component" value="Chromosome"/>
</dbReference>
<name>U4KMT2_9MOLU</name>
<gene>
    <name evidence="1" type="ORF">BN85304300</name>
</gene>
<dbReference type="AlphaFoldDB" id="U4KMT2"/>
<dbReference type="KEGG" id="abra:BN85304300"/>